<keyword evidence="6" id="KW-1185">Reference proteome</keyword>
<dbReference type="InterPro" id="IPR005650">
    <property type="entry name" value="BlaI_family"/>
</dbReference>
<keyword evidence="3" id="KW-0238">DNA-binding</keyword>
<dbReference type="GO" id="GO:0003677">
    <property type="term" value="F:DNA binding"/>
    <property type="evidence" value="ECO:0007669"/>
    <property type="project" value="UniProtKB-KW"/>
</dbReference>
<evidence type="ECO:0000313" key="6">
    <source>
        <dbReference type="Proteomes" id="UP000282311"/>
    </source>
</evidence>
<dbReference type="OrthoDB" id="122824at2"/>
<dbReference type="Proteomes" id="UP000282311">
    <property type="component" value="Unassembled WGS sequence"/>
</dbReference>
<dbReference type="EMBL" id="RBAH01000017">
    <property type="protein sequence ID" value="RKN79014.1"/>
    <property type="molecule type" value="Genomic_DNA"/>
</dbReference>
<dbReference type="RefSeq" id="WP_120749383.1">
    <property type="nucleotide sequence ID" value="NZ_RBAH01000017.1"/>
</dbReference>
<accession>A0A3B0C3R9</accession>
<dbReference type="InterPro" id="IPR036388">
    <property type="entry name" value="WH-like_DNA-bd_sf"/>
</dbReference>
<comment type="caution">
    <text evidence="5">The sequence shown here is derived from an EMBL/GenBank/DDBJ whole genome shotgun (WGS) entry which is preliminary data.</text>
</comment>
<gene>
    <name evidence="5" type="ORF">D7M11_21835</name>
</gene>
<dbReference type="AlphaFoldDB" id="A0A3B0C3R9"/>
<dbReference type="GO" id="GO:0045892">
    <property type="term" value="P:negative regulation of DNA-templated transcription"/>
    <property type="evidence" value="ECO:0007669"/>
    <property type="project" value="InterPro"/>
</dbReference>
<sequence length="137" mass="15586">MHQIKPGDKGLNRFFGPLEAKIMDIVWSADESSIRDVQSRLALDKNVNFNTVMTVMNRLADKNMLAKRTEGRLTLYRAVLSKEQFLVSRSKELTLELVDELGPLAVHHMLDVLEEADPLLLDKLERKIRAMKTGAEP</sequence>
<dbReference type="SUPFAM" id="SSF46785">
    <property type="entry name" value="Winged helix' DNA-binding domain"/>
    <property type="match status" value="1"/>
</dbReference>
<name>A0A3B0C3R9_9BACL</name>
<evidence type="ECO:0000256" key="1">
    <source>
        <dbReference type="ARBA" id="ARBA00011046"/>
    </source>
</evidence>
<proteinExistence type="inferred from homology"/>
<dbReference type="PIRSF" id="PIRSF019455">
    <property type="entry name" value="CopR_AtkY"/>
    <property type="match status" value="1"/>
</dbReference>
<keyword evidence="2" id="KW-0805">Transcription regulation</keyword>
<comment type="similarity">
    <text evidence="1">Belongs to the BlaI transcriptional regulatory family.</text>
</comment>
<dbReference type="InterPro" id="IPR036390">
    <property type="entry name" value="WH_DNA-bd_sf"/>
</dbReference>
<evidence type="ECO:0000256" key="3">
    <source>
        <dbReference type="ARBA" id="ARBA00023125"/>
    </source>
</evidence>
<dbReference type="Pfam" id="PF03965">
    <property type="entry name" value="Penicillinase_R"/>
    <property type="match status" value="1"/>
</dbReference>
<evidence type="ECO:0000256" key="2">
    <source>
        <dbReference type="ARBA" id="ARBA00023015"/>
    </source>
</evidence>
<keyword evidence="4" id="KW-0804">Transcription</keyword>
<reference evidence="5 6" key="1">
    <citation type="journal article" date="2007" name="Int. J. Syst. Evol. Microbiol.">
        <title>Paenibacillus ginsengarvi sp. nov., isolated from soil from ginseng cultivation.</title>
        <authorList>
            <person name="Yoon M.H."/>
            <person name="Ten L.N."/>
            <person name="Im W.T."/>
        </authorList>
    </citation>
    <scope>NUCLEOTIDE SEQUENCE [LARGE SCALE GENOMIC DNA]</scope>
    <source>
        <strain evidence="5 6">KCTC 13059</strain>
    </source>
</reference>
<organism evidence="5 6">
    <name type="scientific">Paenibacillus ginsengarvi</name>
    <dbReference type="NCBI Taxonomy" id="400777"/>
    <lineage>
        <taxon>Bacteria</taxon>
        <taxon>Bacillati</taxon>
        <taxon>Bacillota</taxon>
        <taxon>Bacilli</taxon>
        <taxon>Bacillales</taxon>
        <taxon>Paenibacillaceae</taxon>
        <taxon>Paenibacillus</taxon>
    </lineage>
</organism>
<evidence type="ECO:0000256" key="4">
    <source>
        <dbReference type="ARBA" id="ARBA00023163"/>
    </source>
</evidence>
<protein>
    <submittedName>
        <fullName evidence="5">BlaI/MecI/CopY family transcriptional regulator</fullName>
    </submittedName>
</protein>
<dbReference type="Gene3D" id="1.10.10.10">
    <property type="entry name" value="Winged helix-like DNA-binding domain superfamily/Winged helix DNA-binding domain"/>
    <property type="match status" value="1"/>
</dbReference>
<evidence type="ECO:0000313" key="5">
    <source>
        <dbReference type="EMBL" id="RKN79014.1"/>
    </source>
</evidence>